<keyword evidence="4 15" id="KW-1003">Cell membrane</keyword>
<evidence type="ECO:0000256" key="11">
    <source>
        <dbReference type="ARBA" id="ARBA00022967"/>
    </source>
</evidence>
<keyword evidence="9 15" id="KW-0067">ATP-binding</keyword>
<feature type="transmembrane region" description="Helical" evidence="15">
    <location>
        <begin position="80"/>
        <end position="98"/>
    </location>
</feature>
<evidence type="ECO:0000313" key="19">
    <source>
        <dbReference type="Proteomes" id="UP000176897"/>
    </source>
</evidence>
<evidence type="ECO:0000259" key="17">
    <source>
        <dbReference type="Pfam" id="PF00122"/>
    </source>
</evidence>
<feature type="transmembrane region" description="Helical" evidence="15">
    <location>
        <begin position="318"/>
        <end position="339"/>
    </location>
</feature>
<dbReference type="PANTHER" id="PTHR43520">
    <property type="entry name" value="ATP7, ISOFORM B"/>
    <property type="match status" value="1"/>
</dbReference>
<dbReference type="InterPro" id="IPR023299">
    <property type="entry name" value="ATPase_P-typ_cyto_dom_N"/>
</dbReference>
<evidence type="ECO:0000256" key="13">
    <source>
        <dbReference type="ARBA" id="ARBA00023065"/>
    </source>
</evidence>
<sequence length="749" mass="78660">MPRGANNESQANLRISNSQFRKFGSNSQFASVDKHAGHSVNMFKTRFWICFALTLPVLAYAEVVQRLFRFSLPEFPGHEYVTLALASIIFFYGGWVFIKGALAELKHRLPGMMTLIALAIATAYVYSVIAVFVPVGEPLFWEIATLITIMLLGHWIEMAAVGHASGALRELAKLLPDTAERITPSPGLRPPSPGAGEGTSAQFPSPLGRGEGEGIEIVPVSTLRIGDLVLVRPGAKVPADGEIVEGISAVNESMITGESKPVDKKPGSQVIAGTVNGEGVLKVRVTKVGEQTALAGIMRLVAQAQASRSRTQVLADKAALALTVIAVTVGAITAFAWLYLDAGIAVALTRVVAVLVIACPHALGVAVPLVSSISTTLSARSGVLVREKLALELARKIDMVLFDKTGTLTKGEYGVTDIMVQGATGLSPELAEGLALNILALAAAVESGSEHPVAKAIVKAAQARGVAMPKATDVKALPGRGVMGKVDNQEIMIGGESLIQELGAQIPSDIASSAQTAAAQGKTVVYIIAPSPQSSPTRGEEVRHNPSPAAGRGEGEGKILAAFGVADIIREESREAVKALHNMGVKVAMVTGDAKPVAQWVAKEIGIDEYFAQVLPAQKVEKVQELQKRGMRVAMVGDGINDAPALTAADVGIAIGAGTDVAIESAGIILIKNDPRDIVRIIKLARATYRKMVQNLIWATGYNAFAIPAAAGAFAAWGIILSPALGAIFMSLSTVIVAFNAQLLRRLRL</sequence>
<dbReference type="PRINTS" id="PR00120">
    <property type="entry name" value="HATPASE"/>
</dbReference>
<dbReference type="Proteomes" id="UP000176897">
    <property type="component" value="Unassembled WGS sequence"/>
</dbReference>
<dbReference type="NCBIfam" id="TIGR01525">
    <property type="entry name" value="ATPase-IB_hvy"/>
    <property type="match status" value="1"/>
</dbReference>
<evidence type="ECO:0000256" key="10">
    <source>
        <dbReference type="ARBA" id="ARBA00022842"/>
    </source>
</evidence>
<comment type="subcellular location">
    <subcellularLocation>
        <location evidence="1">Cell membrane</location>
        <topology evidence="1">Multi-pass membrane protein</topology>
    </subcellularLocation>
</comment>
<dbReference type="STRING" id="1802401.A3B21_03715"/>
<dbReference type="GO" id="GO:0005507">
    <property type="term" value="F:copper ion binding"/>
    <property type="evidence" value="ECO:0007669"/>
    <property type="project" value="TreeGrafter"/>
</dbReference>
<dbReference type="SFLD" id="SFLDF00027">
    <property type="entry name" value="p-type_atpase"/>
    <property type="match status" value="1"/>
</dbReference>
<dbReference type="GO" id="GO:0005886">
    <property type="term" value="C:plasma membrane"/>
    <property type="evidence" value="ECO:0007669"/>
    <property type="project" value="UniProtKB-SubCell"/>
</dbReference>
<dbReference type="GO" id="GO:0055070">
    <property type="term" value="P:copper ion homeostasis"/>
    <property type="evidence" value="ECO:0007669"/>
    <property type="project" value="TreeGrafter"/>
</dbReference>
<dbReference type="FunFam" id="2.70.150.10:FF:000002">
    <property type="entry name" value="Copper-transporting ATPase 1, putative"/>
    <property type="match status" value="1"/>
</dbReference>
<dbReference type="EMBL" id="MGEJ01000013">
    <property type="protein sequence ID" value="OGL80875.1"/>
    <property type="molecule type" value="Genomic_DNA"/>
</dbReference>
<keyword evidence="14 15" id="KW-0472">Membrane</keyword>
<dbReference type="SUPFAM" id="SSF81665">
    <property type="entry name" value="Calcium ATPase, transmembrane domain M"/>
    <property type="match status" value="1"/>
</dbReference>
<keyword evidence="7 15" id="KW-0479">Metal-binding</keyword>
<accession>A0A1F7URK7</accession>
<dbReference type="SFLD" id="SFLDS00003">
    <property type="entry name" value="Haloacid_Dehalogenase"/>
    <property type="match status" value="1"/>
</dbReference>
<dbReference type="InterPro" id="IPR023298">
    <property type="entry name" value="ATPase_P-typ_TM_dom_sf"/>
</dbReference>
<dbReference type="GO" id="GO:0005524">
    <property type="term" value="F:ATP binding"/>
    <property type="evidence" value="ECO:0007669"/>
    <property type="project" value="UniProtKB-UniRule"/>
</dbReference>
<evidence type="ECO:0000256" key="1">
    <source>
        <dbReference type="ARBA" id="ARBA00004651"/>
    </source>
</evidence>
<evidence type="ECO:0000256" key="12">
    <source>
        <dbReference type="ARBA" id="ARBA00022989"/>
    </source>
</evidence>
<protein>
    <recommendedName>
        <fullName evidence="17">P-type ATPase A domain-containing protein</fullName>
    </recommendedName>
</protein>
<evidence type="ECO:0000256" key="15">
    <source>
        <dbReference type="RuleBase" id="RU362081"/>
    </source>
</evidence>
<feature type="transmembrane region" description="Helical" evidence="15">
    <location>
        <begin position="696"/>
        <end position="720"/>
    </location>
</feature>
<feature type="transmembrane region" description="Helical" evidence="15">
    <location>
        <begin position="110"/>
        <end position="133"/>
    </location>
</feature>
<keyword evidence="3" id="KW-0813">Transport</keyword>
<dbReference type="InterPro" id="IPR044492">
    <property type="entry name" value="P_typ_ATPase_HD_dom"/>
</dbReference>
<feature type="region of interest" description="Disordered" evidence="16">
    <location>
        <begin position="180"/>
        <end position="210"/>
    </location>
</feature>
<feature type="region of interest" description="Disordered" evidence="16">
    <location>
        <begin position="530"/>
        <end position="554"/>
    </location>
</feature>
<organism evidence="18 19">
    <name type="scientific">Candidatus Uhrbacteria bacterium RIFCSPLOWO2_01_FULL_47_24</name>
    <dbReference type="NCBI Taxonomy" id="1802401"/>
    <lineage>
        <taxon>Bacteria</taxon>
        <taxon>Candidatus Uhriibacteriota</taxon>
    </lineage>
</organism>
<dbReference type="InterPro" id="IPR001757">
    <property type="entry name" value="P_typ_ATPase"/>
</dbReference>
<dbReference type="InterPro" id="IPR027256">
    <property type="entry name" value="P-typ_ATPase_IB"/>
</dbReference>
<keyword evidence="13" id="KW-0406">Ion transport</keyword>
<dbReference type="Pfam" id="PF00702">
    <property type="entry name" value="Hydrolase"/>
    <property type="match status" value="1"/>
</dbReference>
<evidence type="ECO:0000256" key="7">
    <source>
        <dbReference type="ARBA" id="ARBA00022723"/>
    </source>
</evidence>
<dbReference type="InterPro" id="IPR018303">
    <property type="entry name" value="ATPase_P-typ_P_site"/>
</dbReference>
<dbReference type="GO" id="GO:0016887">
    <property type="term" value="F:ATP hydrolysis activity"/>
    <property type="evidence" value="ECO:0007669"/>
    <property type="project" value="InterPro"/>
</dbReference>
<dbReference type="NCBIfam" id="TIGR01494">
    <property type="entry name" value="ATPase_P-type"/>
    <property type="match status" value="2"/>
</dbReference>
<keyword evidence="6 15" id="KW-0812">Transmembrane</keyword>
<dbReference type="SUPFAM" id="SSF81653">
    <property type="entry name" value="Calcium ATPase, transduction domain A"/>
    <property type="match status" value="1"/>
</dbReference>
<comment type="similarity">
    <text evidence="2 15">Belongs to the cation transport ATPase (P-type) (TC 3.A.3) family. Type IB subfamily.</text>
</comment>
<comment type="caution">
    <text evidence="18">The sequence shown here is derived from an EMBL/GenBank/DDBJ whole genome shotgun (WGS) entry which is preliminary data.</text>
</comment>
<dbReference type="InterPro" id="IPR023214">
    <property type="entry name" value="HAD_sf"/>
</dbReference>
<feature type="transmembrane region" description="Helical" evidence="15">
    <location>
        <begin position="47"/>
        <end position="68"/>
    </location>
</feature>
<feature type="transmembrane region" description="Helical" evidence="15">
    <location>
        <begin position="726"/>
        <end position="744"/>
    </location>
</feature>
<dbReference type="SFLD" id="SFLDG00002">
    <property type="entry name" value="C1.7:_P-type_atpase_like"/>
    <property type="match status" value="1"/>
</dbReference>
<dbReference type="InterPro" id="IPR008250">
    <property type="entry name" value="ATPase_P-typ_transduc_dom_A_sf"/>
</dbReference>
<dbReference type="PROSITE" id="PS00154">
    <property type="entry name" value="ATPASE_E1_E2"/>
    <property type="match status" value="1"/>
</dbReference>
<feature type="domain" description="P-type ATPase A" evidence="17">
    <location>
        <begin position="212"/>
        <end position="301"/>
    </location>
</feature>
<evidence type="ECO:0000256" key="9">
    <source>
        <dbReference type="ARBA" id="ARBA00022840"/>
    </source>
</evidence>
<feature type="transmembrane region" description="Helical" evidence="15">
    <location>
        <begin position="139"/>
        <end position="156"/>
    </location>
</feature>
<keyword evidence="8 15" id="KW-0547">Nucleotide-binding</keyword>
<evidence type="ECO:0000313" key="18">
    <source>
        <dbReference type="EMBL" id="OGL80875.1"/>
    </source>
</evidence>
<dbReference type="Gene3D" id="2.70.150.10">
    <property type="entry name" value="Calcium-transporting ATPase, cytoplasmic transduction domain A"/>
    <property type="match status" value="1"/>
</dbReference>
<evidence type="ECO:0000256" key="4">
    <source>
        <dbReference type="ARBA" id="ARBA00022475"/>
    </source>
</evidence>
<dbReference type="Gene3D" id="3.40.50.1000">
    <property type="entry name" value="HAD superfamily/HAD-like"/>
    <property type="match status" value="1"/>
</dbReference>
<dbReference type="InterPro" id="IPR036412">
    <property type="entry name" value="HAD-like_sf"/>
</dbReference>
<proteinExistence type="inferred from homology"/>
<dbReference type="SUPFAM" id="SSF56784">
    <property type="entry name" value="HAD-like"/>
    <property type="match status" value="1"/>
</dbReference>
<evidence type="ECO:0000256" key="3">
    <source>
        <dbReference type="ARBA" id="ARBA00022448"/>
    </source>
</evidence>
<dbReference type="Gene3D" id="3.40.1110.10">
    <property type="entry name" value="Calcium-transporting ATPase, cytoplasmic domain N"/>
    <property type="match status" value="1"/>
</dbReference>
<evidence type="ECO:0000256" key="16">
    <source>
        <dbReference type="SAM" id="MobiDB-lite"/>
    </source>
</evidence>
<feature type="transmembrane region" description="Helical" evidence="15">
    <location>
        <begin position="351"/>
        <end position="370"/>
    </location>
</feature>
<gene>
    <name evidence="18" type="ORF">A3B21_03715</name>
</gene>
<keyword evidence="10" id="KW-0460">Magnesium</keyword>
<keyword evidence="11" id="KW-1278">Translocase</keyword>
<name>A0A1F7URK7_9BACT</name>
<evidence type="ECO:0000256" key="5">
    <source>
        <dbReference type="ARBA" id="ARBA00022553"/>
    </source>
</evidence>
<dbReference type="PANTHER" id="PTHR43520:SF5">
    <property type="entry name" value="CATION-TRANSPORTING P-TYPE ATPASE-RELATED"/>
    <property type="match status" value="1"/>
</dbReference>
<dbReference type="PRINTS" id="PR00119">
    <property type="entry name" value="CATATPASE"/>
</dbReference>
<dbReference type="GO" id="GO:0043682">
    <property type="term" value="F:P-type divalent copper transporter activity"/>
    <property type="evidence" value="ECO:0007669"/>
    <property type="project" value="TreeGrafter"/>
</dbReference>
<keyword evidence="5" id="KW-0597">Phosphoprotein</keyword>
<evidence type="ECO:0000256" key="8">
    <source>
        <dbReference type="ARBA" id="ARBA00022741"/>
    </source>
</evidence>
<dbReference type="Pfam" id="PF00122">
    <property type="entry name" value="E1-E2_ATPase"/>
    <property type="match status" value="1"/>
</dbReference>
<dbReference type="AlphaFoldDB" id="A0A1F7URK7"/>
<reference evidence="18 19" key="1">
    <citation type="journal article" date="2016" name="Nat. Commun.">
        <title>Thousands of microbial genomes shed light on interconnected biogeochemical processes in an aquifer system.</title>
        <authorList>
            <person name="Anantharaman K."/>
            <person name="Brown C.T."/>
            <person name="Hug L.A."/>
            <person name="Sharon I."/>
            <person name="Castelle C.J."/>
            <person name="Probst A.J."/>
            <person name="Thomas B.C."/>
            <person name="Singh A."/>
            <person name="Wilkins M.J."/>
            <person name="Karaoz U."/>
            <person name="Brodie E.L."/>
            <person name="Williams K.H."/>
            <person name="Hubbard S.S."/>
            <person name="Banfield J.F."/>
        </authorList>
    </citation>
    <scope>NUCLEOTIDE SEQUENCE [LARGE SCALE GENOMIC DNA]</scope>
</reference>
<evidence type="ECO:0000256" key="2">
    <source>
        <dbReference type="ARBA" id="ARBA00006024"/>
    </source>
</evidence>
<keyword evidence="12 15" id="KW-1133">Transmembrane helix</keyword>
<evidence type="ECO:0000256" key="14">
    <source>
        <dbReference type="ARBA" id="ARBA00023136"/>
    </source>
</evidence>
<dbReference type="InterPro" id="IPR059000">
    <property type="entry name" value="ATPase_P-type_domA"/>
</dbReference>
<evidence type="ECO:0000256" key="6">
    <source>
        <dbReference type="ARBA" id="ARBA00022692"/>
    </source>
</evidence>